<dbReference type="PROSITE" id="PS00217">
    <property type="entry name" value="SUGAR_TRANSPORT_2"/>
    <property type="match status" value="1"/>
</dbReference>
<dbReference type="PANTHER" id="PTHR24064">
    <property type="entry name" value="SOLUTE CARRIER FAMILY 22 MEMBER"/>
    <property type="match status" value="1"/>
</dbReference>
<dbReference type="InterPro" id="IPR005829">
    <property type="entry name" value="Sugar_transporter_CS"/>
</dbReference>
<evidence type="ECO:0000313" key="11">
    <source>
        <dbReference type="Proteomes" id="UP001152523"/>
    </source>
</evidence>
<evidence type="ECO:0000256" key="2">
    <source>
        <dbReference type="ARBA" id="ARBA00022448"/>
    </source>
</evidence>
<comment type="caution">
    <text evidence="10">The sequence shown here is derived from an EMBL/GenBank/DDBJ whole genome shotgun (WGS) entry which is preliminary data.</text>
</comment>
<keyword evidence="5 8" id="KW-0472">Membrane</keyword>
<dbReference type="GO" id="GO:0022857">
    <property type="term" value="F:transmembrane transporter activity"/>
    <property type="evidence" value="ECO:0007669"/>
    <property type="project" value="InterPro"/>
</dbReference>
<feature type="domain" description="Major facilitator superfamily (MFS) profile" evidence="9">
    <location>
        <begin position="52"/>
        <end position="270"/>
    </location>
</feature>
<comment type="catalytic activity">
    <reaction evidence="7">
        <text>phosphate(in) + H(+)(in) = phosphate(out) + H(+)(out)</text>
        <dbReference type="Rhea" id="RHEA:29939"/>
        <dbReference type="ChEBI" id="CHEBI:15378"/>
        <dbReference type="ChEBI" id="CHEBI:43474"/>
    </reaction>
    <physiologicalReaction direction="right-to-left" evidence="7">
        <dbReference type="Rhea" id="RHEA:29941"/>
    </physiologicalReaction>
</comment>
<evidence type="ECO:0000256" key="5">
    <source>
        <dbReference type="ARBA" id="ARBA00023136"/>
    </source>
</evidence>
<feature type="transmembrane region" description="Helical" evidence="8">
    <location>
        <begin position="211"/>
        <end position="234"/>
    </location>
</feature>
<organism evidence="10 11">
    <name type="scientific">Cuscuta epithymum</name>
    <dbReference type="NCBI Taxonomy" id="186058"/>
    <lineage>
        <taxon>Eukaryota</taxon>
        <taxon>Viridiplantae</taxon>
        <taxon>Streptophyta</taxon>
        <taxon>Embryophyta</taxon>
        <taxon>Tracheophyta</taxon>
        <taxon>Spermatophyta</taxon>
        <taxon>Magnoliopsida</taxon>
        <taxon>eudicotyledons</taxon>
        <taxon>Gunneridae</taxon>
        <taxon>Pentapetalae</taxon>
        <taxon>asterids</taxon>
        <taxon>lamiids</taxon>
        <taxon>Solanales</taxon>
        <taxon>Convolvulaceae</taxon>
        <taxon>Cuscuteae</taxon>
        <taxon>Cuscuta</taxon>
        <taxon>Cuscuta subgen. Cuscuta</taxon>
    </lineage>
</organism>
<reference evidence="10" key="1">
    <citation type="submission" date="2022-07" db="EMBL/GenBank/DDBJ databases">
        <authorList>
            <person name="Macas J."/>
            <person name="Novak P."/>
            <person name="Neumann P."/>
        </authorList>
    </citation>
    <scope>NUCLEOTIDE SEQUENCE</scope>
</reference>
<dbReference type="Proteomes" id="UP001152523">
    <property type="component" value="Unassembled WGS sequence"/>
</dbReference>
<evidence type="ECO:0000256" key="6">
    <source>
        <dbReference type="ARBA" id="ARBA00044504"/>
    </source>
</evidence>
<proteinExistence type="inferred from homology"/>
<feature type="transmembrane region" description="Helical" evidence="8">
    <location>
        <begin position="177"/>
        <end position="199"/>
    </location>
</feature>
<keyword evidence="3 8" id="KW-0812">Transmembrane</keyword>
<feature type="non-terminal residue" evidence="10">
    <location>
        <position position="270"/>
    </location>
</feature>
<gene>
    <name evidence="10" type="ORF">CEPIT_LOCUS37131</name>
</gene>
<accession>A0AAV0FU60</accession>
<evidence type="ECO:0000256" key="8">
    <source>
        <dbReference type="SAM" id="Phobius"/>
    </source>
</evidence>
<keyword evidence="4 8" id="KW-1133">Transmembrane helix</keyword>
<keyword evidence="2" id="KW-0813">Transport</keyword>
<feature type="transmembrane region" description="Helical" evidence="8">
    <location>
        <begin position="240"/>
        <end position="260"/>
    </location>
</feature>
<protein>
    <recommendedName>
        <fullName evidence="9">Major facilitator superfamily (MFS) profile domain-containing protein</fullName>
    </recommendedName>
</protein>
<dbReference type="AlphaFoldDB" id="A0AAV0FU60"/>
<comment type="subcellular location">
    <subcellularLocation>
        <location evidence="1">Membrane</location>
        <topology evidence="1">Multi-pass membrane protein</topology>
    </subcellularLocation>
</comment>
<keyword evidence="11" id="KW-1185">Reference proteome</keyword>
<evidence type="ECO:0000256" key="4">
    <source>
        <dbReference type="ARBA" id="ARBA00022989"/>
    </source>
</evidence>
<comment type="similarity">
    <text evidence="6">Belongs to the major facilitator superfamily. Phosphate:H(+) symporter (TC 2.A.1.9) family.</text>
</comment>
<evidence type="ECO:0000256" key="7">
    <source>
        <dbReference type="ARBA" id="ARBA00049011"/>
    </source>
</evidence>
<dbReference type="EMBL" id="CAMAPF010001012">
    <property type="protein sequence ID" value="CAH9138850.1"/>
    <property type="molecule type" value="Genomic_DNA"/>
</dbReference>
<feature type="transmembrane region" description="Helical" evidence="8">
    <location>
        <begin position="121"/>
        <end position="141"/>
    </location>
</feature>
<dbReference type="Pfam" id="PF00083">
    <property type="entry name" value="Sugar_tr"/>
    <property type="match status" value="1"/>
</dbReference>
<dbReference type="GO" id="GO:0016020">
    <property type="term" value="C:membrane"/>
    <property type="evidence" value="ECO:0007669"/>
    <property type="project" value="UniProtKB-SubCell"/>
</dbReference>
<dbReference type="SUPFAM" id="SSF103473">
    <property type="entry name" value="MFS general substrate transporter"/>
    <property type="match status" value="1"/>
</dbReference>
<name>A0AAV0FU60_9ASTE</name>
<dbReference type="InterPro" id="IPR005828">
    <property type="entry name" value="MFS_sugar_transport-like"/>
</dbReference>
<evidence type="ECO:0000256" key="3">
    <source>
        <dbReference type="ARBA" id="ARBA00022692"/>
    </source>
</evidence>
<dbReference type="Gene3D" id="1.20.1250.20">
    <property type="entry name" value="MFS general substrate transporter like domains"/>
    <property type="match status" value="1"/>
</dbReference>
<sequence length="270" mass="29204">MSSSGVGIDNLQSPLLHDAAAVDDGCSNTEKLTVDGALQKYCGEFGWWQFRHFVLASMAWALEGIHTMVMVFADRDPGWRCSSLSTACSAAGNVCGLAPGTWEWEGSSSVAEFGLICDQKYRVGLVQSLFFVGCMIGAGVFGHLSDSRMGRKGSLTLVCIMNAIFGVATAFSPNYWVYAILRLLSGFSIGGTGLCAFVLSTEPIGPTNRGLVGMSTFYFFSAGIVLLSAIAYHFQTSWRALYIASSIPSILYVFLVLPFLEESPRWCLIQ</sequence>
<feature type="transmembrane region" description="Helical" evidence="8">
    <location>
        <begin position="153"/>
        <end position="171"/>
    </location>
</feature>
<evidence type="ECO:0000313" key="10">
    <source>
        <dbReference type="EMBL" id="CAH9138850.1"/>
    </source>
</evidence>
<dbReference type="InterPro" id="IPR020846">
    <property type="entry name" value="MFS_dom"/>
</dbReference>
<evidence type="ECO:0000259" key="9">
    <source>
        <dbReference type="PROSITE" id="PS50850"/>
    </source>
</evidence>
<dbReference type="PROSITE" id="PS50850">
    <property type="entry name" value="MFS"/>
    <property type="match status" value="1"/>
</dbReference>
<dbReference type="InterPro" id="IPR036259">
    <property type="entry name" value="MFS_trans_sf"/>
</dbReference>
<evidence type="ECO:0000256" key="1">
    <source>
        <dbReference type="ARBA" id="ARBA00004141"/>
    </source>
</evidence>